<proteinExistence type="predicted"/>
<reference evidence="1" key="1">
    <citation type="submission" date="2023-03" db="EMBL/GenBank/DDBJ databases">
        <title>Massive genome expansion in bonnet fungi (Mycena s.s.) driven by repeated elements and novel gene families across ecological guilds.</title>
        <authorList>
            <consortium name="Lawrence Berkeley National Laboratory"/>
            <person name="Harder C.B."/>
            <person name="Miyauchi S."/>
            <person name="Viragh M."/>
            <person name="Kuo A."/>
            <person name="Thoen E."/>
            <person name="Andreopoulos B."/>
            <person name="Lu D."/>
            <person name="Skrede I."/>
            <person name="Drula E."/>
            <person name="Henrissat B."/>
            <person name="Morin E."/>
            <person name="Kohler A."/>
            <person name="Barry K."/>
            <person name="LaButti K."/>
            <person name="Morin E."/>
            <person name="Salamov A."/>
            <person name="Lipzen A."/>
            <person name="Mereny Z."/>
            <person name="Hegedus B."/>
            <person name="Baldrian P."/>
            <person name="Stursova M."/>
            <person name="Weitz H."/>
            <person name="Taylor A."/>
            <person name="Grigoriev I.V."/>
            <person name="Nagy L.G."/>
            <person name="Martin F."/>
            <person name="Kauserud H."/>
        </authorList>
    </citation>
    <scope>NUCLEOTIDE SEQUENCE</scope>
    <source>
        <strain evidence="1">CBHHK188m</strain>
    </source>
</reference>
<sequence length="132" mass="14834">MDTKLPEPHVRRGRVLGLDKEIASPLQRSQSRGGPSALSFPVLTLPTEITTEIFTCCLPKTPRDPRSCDAPLLLTRICQQWRDIALSTPRLWTTVSFPADKPRPSRRLAIICWTFGSPDSAVWTFHPHPSFS</sequence>
<organism evidence="1 2">
    <name type="scientific">Mycena maculata</name>
    <dbReference type="NCBI Taxonomy" id="230809"/>
    <lineage>
        <taxon>Eukaryota</taxon>
        <taxon>Fungi</taxon>
        <taxon>Dikarya</taxon>
        <taxon>Basidiomycota</taxon>
        <taxon>Agaricomycotina</taxon>
        <taxon>Agaricomycetes</taxon>
        <taxon>Agaricomycetidae</taxon>
        <taxon>Agaricales</taxon>
        <taxon>Marasmiineae</taxon>
        <taxon>Mycenaceae</taxon>
        <taxon>Mycena</taxon>
    </lineage>
</organism>
<dbReference type="Proteomes" id="UP001215280">
    <property type="component" value="Unassembled WGS sequence"/>
</dbReference>
<accession>A0AAD7IMY8</accession>
<dbReference type="Gene3D" id="1.20.1280.50">
    <property type="match status" value="1"/>
</dbReference>
<evidence type="ECO:0000313" key="1">
    <source>
        <dbReference type="EMBL" id="KAJ7745472.1"/>
    </source>
</evidence>
<dbReference type="EMBL" id="JARJLG010000103">
    <property type="protein sequence ID" value="KAJ7745472.1"/>
    <property type="molecule type" value="Genomic_DNA"/>
</dbReference>
<name>A0AAD7IMY8_9AGAR</name>
<evidence type="ECO:0008006" key="3">
    <source>
        <dbReference type="Google" id="ProtNLM"/>
    </source>
</evidence>
<keyword evidence="2" id="KW-1185">Reference proteome</keyword>
<evidence type="ECO:0000313" key="2">
    <source>
        <dbReference type="Proteomes" id="UP001215280"/>
    </source>
</evidence>
<protein>
    <recommendedName>
        <fullName evidence="3">F-box domain-containing protein</fullName>
    </recommendedName>
</protein>
<gene>
    <name evidence="1" type="ORF">DFH07DRAFT_17623</name>
</gene>
<dbReference type="AlphaFoldDB" id="A0AAD7IMY8"/>
<comment type="caution">
    <text evidence="1">The sequence shown here is derived from an EMBL/GenBank/DDBJ whole genome shotgun (WGS) entry which is preliminary data.</text>
</comment>